<dbReference type="GO" id="GO:0005524">
    <property type="term" value="F:ATP binding"/>
    <property type="evidence" value="ECO:0007669"/>
    <property type="project" value="UniProtKB-KW"/>
</dbReference>
<comment type="subcellular location">
    <subcellularLocation>
        <location evidence="1">Cell membrane</location>
        <topology evidence="1">Peripheral membrane protein</topology>
    </subcellularLocation>
</comment>
<dbReference type="SUPFAM" id="SSF52540">
    <property type="entry name" value="P-loop containing nucleoside triphosphate hydrolases"/>
    <property type="match status" value="1"/>
</dbReference>
<comment type="caution">
    <text evidence="8">The sequence shown here is derived from an EMBL/GenBank/DDBJ whole genome shotgun (WGS) entry which is preliminary data.</text>
</comment>
<evidence type="ECO:0000256" key="2">
    <source>
        <dbReference type="ARBA" id="ARBA00005417"/>
    </source>
</evidence>
<dbReference type="RefSeq" id="WP_233764857.1">
    <property type="nucleotide sequence ID" value="NZ_JACCFW010000001.1"/>
</dbReference>
<dbReference type="PROSITE" id="PS50893">
    <property type="entry name" value="ABC_TRANSPORTER_2"/>
    <property type="match status" value="1"/>
</dbReference>
<gene>
    <name evidence="8" type="ORF">HNR15_000060</name>
</gene>
<organism evidence="8 9">
    <name type="scientific">Allobranchiibius huperziae</name>
    <dbReference type="NCBI Taxonomy" id="1874116"/>
    <lineage>
        <taxon>Bacteria</taxon>
        <taxon>Bacillati</taxon>
        <taxon>Actinomycetota</taxon>
        <taxon>Actinomycetes</taxon>
        <taxon>Micrococcales</taxon>
        <taxon>Dermacoccaceae</taxon>
        <taxon>Allobranchiibius</taxon>
    </lineage>
</organism>
<evidence type="ECO:0000313" key="8">
    <source>
        <dbReference type="EMBL" id="NYJ73097.1"/>
    </source>
</evidence>
<keyword evidence="3" id="KW-0813">Transport</keyword>
<dbReference type="GO" id="GO:0046677">
    <property type="term" value="P:response to antibiotic"/>
    <property type="evidence" value="ECO:0007669"/>
    <property type="project" value="UniProtKB-KW"/>
</dbReference>
<evidence type="ECO:0000313" key="9">
    <source>
        <dbReference type="Proteomes" id="UP000571817"/>
    </source>
</evidence>
<keyword evidence="4" id="KW-0547">Nucleotide-binding</keyword>
<dbReference type="GO" id="GO:0005886">
    <property type="term" value="C:plasma membrane"/>
    <property type="evidence" value="ECO:0007669"/>
    <property type="project" value="UniProtKB-SubCell"/>
</dbReference>
<dbReference type="PROSITE" id="PS00211">
    <property type="entry name" value="ABC_TRANSPORTER_1"/>
    <property type="match status" value="1"/>
</dbReference>
<dbReference type="GO" id="GO:0016887">
    <property type="term" value="F:ATP hydrolysis activity"/>
    <property type="evidence" value="ECO:0007669"/>
    <property type="project" value="InterPro"/>
</dbReference>
<evidence type="ECO:0000256" key="5">
    <source>
        <dbReference type="ARBA" id="ARBA00022840"/>
    </source>
</evidence>
<dbReference type="Pfam" id="PF00005">
    <property type="entry name" value="ABC_tran"/>
    <property type="match status" value="1"/>
</dbReference>
<dbReference type="AlphaFoldDB" id="A0A853D920"/>
<evidence type="ECO:0000256" key="3">
    <source>
        <dbReference type="ARBA" id="ARBA00022448"/>
    </source>
</evidence>
<comment type="similarity">
    <text evidence="2">Belongs to the ABC transporter superfamily.</text>
</comment>
<dbReference type="EMBL" id="JACCFW010000001">
    <property type="protein sequence ID" value="NYJ73097.1"/>
    <property type="molecule type" value="Genomic_DNA"/>
</dbReference>
<feature type="domain" description="ABC transporter" evidence="7">
    <location>
        <begin position="10"/>
        <end position="214"/>
    </location>
</feature>
<dbReference type="InterPro" id="IPR017871">
    <property type="entry name" value="ABC_transporter-like_CS"/>
</dbReference>
<proteinExistence type="inferred from homology"/>
<dbReference type="InterPro" id="IPR003439">
    <property type="entry name" value="ABC_transporter-like_ATP-bd"/>
</dbReference>
<dbReference type="SMART" id="SM00382">
    <property type="entry name" value="AAA"/>
    <property type="match status" value="1"/>
</dbReference>
<evidence type="ECO:0000256" key="6">
    <source>
        <dbReference type="ARBA" id="ARBA00023251"/>
    </source>
</evidence>
<dbReference type="PANTHER" id="PTHR42711">
    <property type="entry name" value="ABC TRANSPORTER ATP-BINDING PROTEIN"/>
    <property type="match status" value="1"/>
</dbReference>
<keyword evidence="6" id="KW-0046">Antibiotic resistance</keyword>
<name>A0A853D920_9MICO</name>
<accession>A0A853D920</accession>
<dbReference type="Gene3D" id="3.40.50.300">
    <property type="entry name" value="P-loop containing nucleotide triphosphate hydrolases"/>
    <property type="match status" value="1"/>
</dbReference>
<dbReference type="PANTHER" id="PTHR42711:SF5">
    <property type="entry name" value="ABC TRANSPORTER ATP-BINDING PROTEIN NATA"/>
    <property type="match status" value="1"/>
</dbReference>
<reference evidence="8 9" key="1">
    <citation type="submission" date="2020-07" db="EMBL/GenBank/DDBJ databases">
        <title>Sequencing the genomes of 1000 actinobacteria strains.</title>
        <authorList>
            <person name="Klenk H.-P."/>
        </authorList>
    </citation>
    <scope>NUCLEOTIDE SEQUENCE [LARGE SCALE GENOMIC DNA]</scope>
    <source>
        <strain evidence="8 9">DSM 29531</strain>
    </source>
</reference>
<dbReference type="InterPro" id="IPR027417">
    <property type="entry name" value="P-loop_NTPase"/>
</dbReference>
<sequence length="217" mass="23827">MTAGTAFQELVADGVTASVDGVSMLPETSLTVRPGENVVITGPNGAGKTTFLRILTGNMLPTAGTITLDGTRVDERDRTIRRVIAPLIGPIAGYRDLTVGDHLILVDQTWGGDRAGAAERIIAILERLDIYDFRDRYLSQLSSGQRQLVELSIVLLRPSALLVLDEPEQRLDTGRRELLSDVLRERVDAASSVVWVCHDQELAERTATRIERFPQHS</sequence>
<protein>
    <submittedName>
        <fullName evidence="8">ABC-type multidrug transport system ATPase subunit</fullName>
    </submittedName>
</protein>
<evidence type="ECO:0000256" key="4">
    <source>
        <dbReference type="ARBA" id="ARBA00022741"/>
    </source>
</evidence>
<dbReference type="InterPro" id="IPR050763">
    <property type="entry name" value="ABC_transporter_ATP-binding"/>
</dbReference>
<keyword evidence="9" id="KW-1185">Reference proteome</keyword>
<dbReference type="InterPro" id="IPR003593">
    <property type="entry name" value="AAA+_ATPase"/>
</dbReference>
<evidence type="ECO:0000256" key="1">
    <source>
        <dbReference type="ARBA" id="ARBA00004202"/>
    </source>
</evidence>
<keyword evidence="5" id="KW-0067">ATP-binding</keyword>
<evidence type="ECO:0000259" key="7">
    <source>
        <dbReference type="PROSITE" id="PS50893"/>
    </source>
</evidence>
<dbReference type="Proteomes" id="UP000571817">
    <property type="component" value="Unassembled WGS sequence"/>
</dbReference>